<dbReference type="PANTHER" id="PTHR45753">
    <property type="entry name" value="ORNITHINE CARBAMOYLTRANSFERASE, MITOCHONDRIAL"/>
    <property type="match status" value="1"/>
</dbReference>
<evidence type="ECO:0000259" key="5">
    <source>
        <dbReference type="Pfam" id="PF00185"/>
    </source>
</evidence>
<accession>A0A7S1NLI0</accession>
<feature type="domain" description="Aspartate/ornithine carbamoyltransferase Asp/Orn-binding" evidence="5">
    <location>
        <begin position="148"/>
        <end position="303"/>
    </location>
</feature>
<dbReference type="InterPro" id="IPR006130">
    <property type="entry name" value="Asp/Orn_carbamoylTrfase"/>
</dbReference>
<dbReference type="EC" id="2.1.3.3" evidence="2"/>
<gene>
    <name evidence="7" type="ORF">EGYM00392_LOCUS39782</name>
</gene>
<name>A0A7S1NLI0_9EUGL</name>
<dbReference type="InterPro" id="IPR006131">
    <property type="entry name" value="Asp_carbamoyltransf_Asp/Orn-bd"/>
</dbReference>
<dbReference type="PANTHER" id="PTHR45753:SF3">
    <property type="entry name" value="ORNITHINE TRANSCARBAMYLASE, MITOCHONDRIAL"/>
    <property type="match status" value="1"/>
</dbReference>
<dbReference type="GO" id="GO:0016597">
    <property type="term" value="F:amino acid binding"/>
    <property type="evidence" value="ECO:0007669"/>
    <property type="project" value="InterPro"/>
</dbReference>
<dbReference type="SUPFAM" id="SSF53671">
    <property type="entry name" value="Aspartate/ornithine carbamoyltransferase"/>
    <property type="match status" value="1"/>
</dbReference>
<evidence type="ECO:0000256" key="1">
    <source>
        <dbReference type="ARBA" id="ARBA00007805"/>
    </source>
</evidence>
<evidence type="ECO:0000313" key="7">
    <source>
        <dbReference type="EMBL" id="CAD9028647.1"/>
    </source>
</evidence>
<dbReference type="Pfam" id="PF02729">
    <property type="entry name" value="OTCace_N"/>
    <property type="match status" value="1"/>
</dbReference>
<dbReference type="GO" id="GO:0019240">
    <property type="term" value="P:citrulline biosynthetic process"/>
    <property type="evidence" value="ECO:0007669"/>
    <property type="project" value="TreeGrafter"/>
</dbReference>
<dbReference type="EMBL" id="HBGA01106834">
    <property type="protein sequence ID" value="CAD9028647.1"/>
    <property type="molecule type" value="Transcribed_RNA"/>
</dbReference>
<dbReference type="GO" id="GO:0004585">
    <property type="term" value="F:ornithine carbamoyltransferase activity"/>
    <property type="evidence" value="ECO:0007669"/>
    <property type="project" value="UniProtKB-EC"/>
</dbReference>
<feature type="domain" description="Aspartate/ornithine carbamoyltransferase carbamoyl-P binding" evidence="6">
    <location>
        <begin position="6"/>
        <end position="142"/>
    </location>
</feature>
<dbReference type="NCBIfam" id="TIGR00658">
    <property type="entry name" value="orni_carb_tr"/>
    <property type="match status" value="1"/>
</dbReference>
<reference evidence="7" key="1">
    <citation type="submission" date="2021-01" db="EMBL/GenBank/DDBJ databases">
        <authorList>
            <person name="Corre E."/>
            <person name="Pelletier E."/>
            <person name="Niang G."/>
            <person name="Scheremetjew M."/>
            <person name="Finn R."/>
            <person name="Kale V."/>
            <person name="Holt S."/>
            <person name="Cochrane G."/>
            <person name="Meng A."/>
            <person name="Brown T."/>
            <person name="Cohen L."/>
        </authorList>
    </citation>
    <scope>NUCLEOTIDE SEQUENCE</scope>
    <source>
        <strain evidence="7">NIES-381</strain>
    </source>
</reference>
<evidence type="ECO:0000256" key="2">
    <source>
        <dbReference type="ARBA" id="ARBA00013007"/>
    </source>
</evidence>
<evidence type="ECO:0000256" key="4">
    <source>
        <dbReference type="RuleBase" id="RU003634"/>
    </source>
</evidence>
<proteinExistence type="inferred from homology"/>
<evidence type="ECO:0000256" key="3">
    <source>
        <dbReference type="ARBA" id="ARBA00022679"/>
    </source>
</evidence>
<dbReference type="InterPro" id="IPR002292">
    <property type="entry name" value="Orn/put_carbamltrans"/>
</dbReference>
<dbReference type="AlphaFoldDB" id="A0A7S1NLI0"/>
<dbReference type="Pfam" id="PF00185">
    <property type="entry name" value="OTCace"/>
    <property type="match status" value="1"/>
</dbReference>
<dbReference type="FunFam" id="3.40.50.1370:FF:000008">
    <property type="entry name" value="Ornithine carbamoyltransferase"/>
    <property type="match status" value="1"/>
</dbReference>
<dbReference type="InterPro" id="IPR006132">
    <property type="entry name" value="Asp/Orn_carbamoyltranf_P-bd"/>
</dbReference>
<dbReference type="GO" id="GO:0042450">
    <property type="term" value="P:L-arginine biosynthetic process via ornithine"/>
    <property type="evidence" value="ECO:0007669"/>
    <property type="project" value="TreeGrafter"/>
</dbReference>
<dbReference type="PRINTS" id="PR00100">
    <property type="entry name" value="AOTCASE"/>
</dbReference>
<organism evidence="7">
    <name type="scientific">Eutreptiella gymnastica</name>
    <dbReference type="NCBI Taxonomy" id="73025"/>
    <lineage>
        <taxon>Eukaryota</taxon>
        <taxon>Discoba</taxon>
        <taxon>Euglenozoa</taxon>
        <taxon>Euglenida</taxon>
        <taxon>Spirocuta</taxon>
        <taxon>Euglenophyceae</taxon>
        <taxon>Eutreptiales</taxon>
        <taxon>Eutreptiaceae</taxon>
        <taxon>Eutreptiella</taxon>
    </lineage>
</organism>
<dbReference type="InterPro" id="IPR036901">
    <property type="entry name" value="Asp/Orn_carbamoylTrfase_sf"/>
</dbReference>
<evidence type="ECO:0000259" key="6">
    <source>
        <dbReference type="Pfam" id="PF02729"/>
    </source>
</evidence>
<comment type="similarity">
    <text evidence="1">Belongs to the aspartate/ornithine carbamoyltransferase superfamily. OTCase family.</text>
</comment>
<sequence>MPLVQVLTISSLNAQQCQEILDIAKDIKTNPVKYRKSMEYKTLLMLFEKPSLRTRVSFETGMTQMGGHAIYYDIGSSPMGQKETVEDTAKVISRMVDCAIARVKTKEIVRKLADNATIPIINALDDWAHPTQMLADMQCIIEKKGYLKGIQMAYFGDLENNVTYDLMRAGALMGFNINVAGPSKPDQAVLDEVAELSKVTGAKVQVVADAKTAVVGADVVYTDSWMSYGIPTSELEDRMKSFMPYQVTAELMTHAKPDCIFMNCLPAARGMEQTAEVIDGPQSVVFDQAENRLHAHKALLVWLLDAQPQA</sequence>
<dbReference type="Gene3D" id="3.40.50.1370">
    <property type="entry name" value="Aspartate/ornithine carbamoyltransferase"/>
    <property type="match status" value="2"/>
</dbReference>
<keyword evidence="3 4" id="KW-0808">Transferase</keyword>
<dbReference type="NCBIfam" id="NF001986">
    <property type="entry name" value="PRK00779.1"/>
    <property type="match status" value="1"/>
</dbReference>
<dbReference type="PRINTS" id="PR00102">
    <property type="entry name" value="OTCASE"/>
</dbReference>
<protein>
    <recommendedName>
        <fullName evidence="2">ornithine carbamoyltransferase</fullName>
        <ecNumber evidence="2">2.1.3.3</ecNumber>
    </recommendedName>
</protein>